<dbReference type="SUPFAM" id="SSF63737">
    <property type="entry name" value="Leukotriene A4 hydrolase N-terminal domain"/>
    <property type="match status" value="1"/>
</dbReference>
<evidence type="ECO:0000313" key="3">
    <source>
        <dbReference type="Proteomes" id="UP001190926"/>
    </source>
</evidence>
<dbReference type="InterPro" id="IPR042097">
    <property type="entry name" value="Aminopeptidase_N-like_N_sf"/>
</dbReference>
<dbReference type="EMBL" id="SDAM02005406">
    <property type="protein sequence ID" value="KAH6819906.1"/>
    <property type="molecule type" value="Genomic_DNA"/>
</dbReference>
<dbReference type="Pfam" id="PF17900">
    <property type="entry name" value="Peptidase_M1_N"/>
    <property type="match status" value="1"/>
</dbReference>
<comment type="caution">
    <text evidence="2">The sequence shown here is derived from an EMBL/GenBank/DDBJ whole genome shotgun (WGS) entry which is preliminary data.</text>
</comment>
<dbReference type="PANTHER" id="PTHR45726">
    <property type="entry name" value="LEUKOTRIENE A-4 HYDROLASE"/>
    <property type="match status" value="1"/>
</dbReference>
<feature type="domain" description="Aminopeptidase N-like N-terminal" evidence="1">
    <location>
        <begin position="9"/>
        <end position="48"/>
    </location>
</feature>
<dbReference type="Proteomes" id="UP001190926">
    <property type="component" value="Unassembled WGS sequence"/>
</dbReference>
<reference evidence="2 3" key="1">
    <citation type="journal article" date="2021" name="Nat. Commun.">
        <title>Incipient diploidization of the medicinal plant Perilla within 10,000 years.</title>
        <authorList>
            <person name="Zhang Y."/>
            <person name="Shen Q."/>
            <person name="Leng L."/>
            <person name="Zhang D."/>
            <person name="Chen S."/>
            <person name="Shi Y."/>
            <person name="Ning Z."/>
            <person name="Chen S."/>
        </authorList>
    </citation>
    <scope>NUCLEOTIDE SEQUENCE [LARGE SCALE GENOMIC DNA]</scope>
    <source>
        <strain evidence="3">cv. PC099</strain>
    </source>
</reference>
<dbReference type="PANTHER" id="PTHR45726:SF3">
    <property type="entry name" value="LEUKOTRIENE A-4 HYDROLASE"/>
    <property type="match status" value="1"/>
</dbReference>
<dbReference type="Gene3D" id="2.60.40.1730">
    <property type="entry name" value="tricorn interacting facor f3 domain"/>
    <property type="match status" value="1"/>
</dbReference>
<evidence type="ECO:0000313" key="2">
    <source>
        <dbReference type="EMBL" id="KAH6819906.1"/>
    </source>
</evidence>
<protein>
    <submittedName>
        <fullName evidence="2">Peptidase M1 family protein</fullName>
    </submittedName>
</protein>
<dbReference type="InterPro" id="IPR045357">
    <property type="entry name" value="Aminopeptidase_N-like_N"/>
</dbReference>
<evidence type="ECO:0000259" key="1">
    <source>
        <dbReference type="Pfam" id="PF17900"/>
    </source>
</evidence>
<proteinExistence type="predicted"/>
<accession>A0AAD4IRM6</accession>
<name>A0AAD4IRM6_PERFH</name>
<dbReference type="GO" id="GO:0005829">
    <property type="term" value="C:cytosol"/>
    <property type="evidence" value="ECO:0007669"/>
    <property type="project" value="TreeGrafter"/>
</dbReference>
<dbReference type="InterPro" id="IPR034015">
    <property type="entry name" value="M1_LTA4H"/>
</dbReference>
<sequence>MSPPQTFNKSYPFVYTQCQAIHARSIFPCQDTSAARIKFAAKLNIPRYISVVMAAKHLDRRHHVAGECHGACDDSPWCAEGRVVEEFVMEQPIPPYLFGIHFSSRFFTTFWDGLVLPLGPSASTL</sequence>
<organism evidence="2 3">
    <name type="scientific">Perilla frutescens var. hirtella</name>
    <name type="common">Perilla citriodora</name>
    <name type="synonym">Perilla setoyensis</name>
    <dbReference type="NCBI Taxonomy" id="608512"/>
    <lineage>
        <taxon>Eukaryota</taxon>
        <taxon>Viridiplantae</taxon>
        <taxon>Streptophyta</taxon>
        <taxon>Embryophyta</taxon>
        <taxon>Tracheophyta</taxon>
        <taxon>Spermatophyta</taxon>
        <taxon>Magnoliopsida</taxon>
        <taxon>eudicotyledons</taxon>
        <taxon>Gunneridae</taxon>
        <taxon>Pentapetalae</taxon>
        <taxon>asterids</taxon>
        <taxon>lamiids</taxon>
        <taxon>Lamiales</taxon>
        <taxon>Lamiaceae</taxon>
        <taxon>Nepetoideae</taxon>
        <taxon>Elsholtzieae</taxon>
        <taxon>Perilla</taxon>
    </lineage>
</organism>
<gene>
    <name evidence="2" type="ORF">C2S53_020367</name>
</gene>
<keyword evidence="3" id="KW-1185">Reference proteome</keyword>
<dbReference type="AlphaFoldDB" id="A0AAD4IRM6"/>